<dbReference type="Proteomes" id="UP001198962">
    <property type="component" value="Unassembled WGS sequence"/>
</dbReference>
<feature type="transmembrane region" description="Helical" evidence="6">
    <location>
        <begin position="42"/>
        <end position="60"/>
    </location>
</feature>
<keyword evidence="9" id="KW-1185">Reference proteome</keyword>
<comment type="caution">
    <text evidence="8">The sequence shown here is derived from an EMBL/GenBank/DDBJ whole genome shotgun (WGS) entry which is preliminary data.</text>
</comment>
<feature type="domain" description="GtrA/DPMS transmembrane" evidence="7">
    <location>
        <begin position="17"/>
        <end position="134"/>
    </location>
</feature>
<evidence type="ECO:0000256" key="6">
    <source>
        <dbReference type="SAM" id="Phobius"/>
    </source>
</evidence>
<accession>A0AAE3AT85</accession>
<dbReference type="Pfam" id="PF04138">
    <property type="entry name" value="GtrA_DPMS_TM"/>
    <property type="match status" value="1"/>
</dbReference>
<comment type="subcellular location">
    <subcellularLocation>
        <location evidence="1">Membrane</location>
        <topology evidence="1">Multi-pass membrane protein</topology>
    </subcellularLocation>
</comment>
<keyword evidence="5 6" id="KW-0472">Membrane</keyword>
<dbReference type="PANTHER" id="PTHR38459:SF5">
    <property type="entry name" value="CELL WALL TEICHOIC ACID GLYCOSYLATION PROTEIN GTCA"/>
    <property type="match status" value="1"/>
</dbReference>
<name>A0AAE3AT85_9FIRM</name>
<keyword evidence="4 6" id="KW-1133">Transmembrane helix</keyword>
<dbReference type="GO" id="GO:0005886">
    <property type="term" value="C:plasma membrane"/>
    <property type="evidence" value="ECO:0007669"/>
    <property type="project" value="TreeGrafter"/>
</dbReference>
<evidence type="ECO:0000313" key="9">
    <source>
        <dbReference type="Proteomes" id="UP001198962"/>
    </source>
</evidence>
<sequence length="137" mass="15923">MAERLWKKFVNRETVSYLIFGVLTTLTDWISYWIMRRAGVDYRLATVGSWAMAVLFAFITNKLFVFNSWDLHPRQVWKEFSSFVICRMATGLFTLVAMIVMVSGLKISQDFICKIAVSVISLVLNYVLSKLFIFNKK</sequence>
<dbReference type="InterPro" id="IPR007267">
    <property type="entry name" value="GtrA_DPMS_TM"/>
</dbReference>
<evidence type="ECO:0000256" key="1">
    <source>
        <dbReference type="ARBA" id="ARBA00004141"/>
    </source>
</evidence>
<keyword evidence="3 6" id="KW-0812">Transmembrane</keyword>
<gene>
    <name evidence="8" type="ORF">LKD32_08675</name>
</gene>
<evidence type="ECO:0000256" key="3">
    <source>
        <dbReference type="ARBA" id="ARBA00022692"/>
    </source>
</evidence>
<dbReference type="RefSeq" id="WP_177978311.1">
    <property type="nucleotide sequence ID" value="NZ_JAJEPU010000022.1"/>
</dbReference>
<dbReference type="GO" id="GO:0000271">
    <property type="term" value="P:polysaccharide biosynthetic process"/>
    <property type="evidence" value="ECO:0007669"/>
    <property type="project" value="InterPro"/>
</dbReference>
<evidence type="ECO:0000313" key="8">
    <source>
        <dbReference type="EMBL" id="MCC2164952.1"/>
    </source>
</evidence>
<evidence type="ECO:0000256" key="5">
    <source>
        <dbReference type="ARBA" id="ARBA00023136"/>
    </source>
</evidence>
<feature type="transmembrane region" description="Helical" evidence="6">
    <location>
        <begin position="80"/>
        <end position="103"/>
    </location>
</feature>
<dbReference type="EMBL" id="JAJEPU010000022">
    <property type="protein sequence ID" value="MCC2164952.1"/>
    <property type="molecule type" value="Genomic_DNA"/>
</dbReference>
<evidence type="ECO:0000259" key="7">
    <source>
        <dbReference type="Pfam" id="PF04138"/>
    </source>
</evidence>
<organism evidence="8 9">
    <name type="scientific">Brotaphodocola catenula</name>
    <dbReference type="NCBI Taxonomy" id="2885361"/>
    <lineage>
        <taxon>Bacteria</taxon>
        <taxon>Bacillati</taxon>
        <taxon>Bacillota</taxon>
        <taxon>Clostridia</taxon>
        <taxon>Lachnospirales</taxon>
        <taxon>Lachnospiraceae</taxon>
        <taxon>Brotaphodocola</taxon>
    </lineage>
</organism>
<dbReference type="AlphaFoldDB" id="A0AAE3AT85"/>
<reference evidence="8" key="1">
    <citation type="submission" date="2021-10" db="EMBL/GenBank/DDBJ databases">
        <title>Anaerobic single-cell dispensing facilitates the cultivation of human gut bacteria.</title>
        <authorList>
            <person name="Afrizal A."/>
        </authorList>
    </citation>
    <scope>NUCLEOTIDE SEQUENCE</scope>
    <source>
        <strain evidence="8">CLA-AA-H274</strain>
    </source>
</reference>
<protein>
    <submittedName>
        <fullName evidence="8">GtrA family protein</fullName>
    </submittedName>
</protein>
<evidence type="ECO:0000256" key="2">
    <source>
        <dbReference type="ARBA" id="ARBA00009399"/>
    </source>
</evidence>
<proteinExistence type="inferred from homology"/>
<evidence type="ECO:0000256" key="4">
    <source>
        <dbReference type="ARBA" id="ARBA00022989"/>
    </source>
</evidence>
<feature type="transmembrane region" description="Helical" evidence="6">
    <location>
        <begin position="115"/>
        <end position="134"/>
    </location>
</feature>
<comment type="similarity">
    <text evidence="2">Belongs to the GtrA family.</text>
</comment>
<dbReference type="InterPro" id="IPR051401">
    <property type="entry name" value="GtrA_CellWall_Glycosyl"/>
</dbReference>
<feature type="transmembrane region" description="Helical" evidence="6">
    <location>
        <begin position="15"/>
        <end position="35"/>
    </location>
</feature>
<dbReference type="PANTHER" id="PTHR38459">
    <property type="entry name" value="PROPHAGE BACTOPRENOL-LINKED GLUCOSE TRANSLOCASE HOMOLOG"/>
    <property type="match status" value="1"/>
</dbReference>